<proteinExistence type="predicted"/>
<dbReference type="Proteomes" id="UP001575652">
    <property type="component" value="Unassembled WGS sequence"/>
</dbReference>
<feature type="domain" description="DinB-like" evidence="1">
    <location>
        <begin position="81"/>
        <end position="185"/>
    </location>
</feature>
<organism evidence="2 3">
    <name type="scientific">Arthrobacter halodurans</name>
    <dbReference type="NCBI Taxonomy" id="516699"/>
    <lineage>
        <taxon>Bacteria</taxon>
        <taxon>Bacillati</taxon>
        <taxon>Actinomycetota</taxon>
        <taxon>Actinomycetes</taxon>
        <taxon>Micrococcales</taxon>
        <taxon>Micrococcaceae</taxon>
        <taxon>Arthrobacter</taxon>
    </lineage>
</organism>
<dbReference type="RefSeq" id="WP_373970639.1">
    <property type="nucleotide sequence ID" value="NZ_JBHDLJ010000002.1"/>
</dbReference>
<dbReference type="Pfam" id="PF12867">
    <property type="entry name" value="DinB_2"/>
    <property type="match status" value="1"/>
</dbReference>
<keyword evidence="3" id="KW-1185">Reference proteome</keyword>
<evidence type="ECO:0000313" key="2">
    <source>
        <dbReference type="EMBL" id="MFB0833467.1"/>
    </source>
</evidence>
<dbReference type="InterPro" id="IPR024775">
    <property type="entry name" value="DinB-like"/>
</dbReference>
<sequence>METPRTPPAHSWNASLLDQLAWHWRSQLRPRLDGLSDDEYLWEPAAGAWSVRPRGAASPDYPGAVAVGAGDLVIDFAFPEPRPAPVTSIAWRLGHLVVGVFGARNAAHFGGPEVRYETHDYAATADGALAQLDAAYGRWHDGVLGLGEEGLLRPCGPAEGPWAEAPLADLVLHINREAIHHGAEIALLRDLYAHRP</sequence>
<evidence type="ECO:0000259" key="1">
    <source>
        <dbReference type="Pfam" id="PF12867"/>
    </source>
</evidence>
<comment type="caution">
    <text evidence="2">The sequence shown here is derived from an EMBL/GenBank/DDBJ whole genome shotgun (WGS) entry which is preliminary data.</text>
</comment>
<gene>
    <name evidence="2" type="ORF">ACETWP_02610</name>
</gene>
<protein>
    <submittedName>
        <fullName evidence="2">DinB family protein</fullName>
    </submittedName>
</protein>
<evidence type="ECO:0000313" key="3">
    <source>
        <dbReference type="Proteomes" id="UP001575652"/>
    </source>
</evidence>
<reference evidence="2 3" key="1">
    <citation type="submission" date="2024-09" db="EMBL/GenBank/DDBJ databases">
        <authorList>
            <person name="Salinas-Garcia M.A."/>
            <person name="Prieme A."/>
        </authorList>
    </citation>
    <scope>NUCLEOTIDE SEQUENCE [LARGE SCALE GENOMIC DNA]</scope>
    <source>
        <strain evidence="2 3">DSM 21081</strain>
    </source>
</reference>
<accession>A0ABV4UMH2</accession>
<dbReference type="SUPFAM" id="SSF109854">
    <property type="entry name" value="DinB/YfiT-like putative metalloenzymes"/>
    <property type="match status" value="1"/>
</dbReference>
<dbReference type="InterPro" id="IPR034660">
    <property type="entry name" value="DinB/YfiT-like"/>
</dbReference>
<name>A0ABV4UMH2_9MICC</name>
<dbReference type="EMBL" id="JBHDLJ010000002">
    <property type="protein sequence ID" value="MFB0833467.1"/>
    <property type="molecule type" value="Genomic_DNA"/>
</dbReference>